<comment type="caution">
    <text evidence="1">The sequence shown here is derived from an EMBL/GenBank/DDBJ whole genome shotgun (WGS) entry which is preliminary data.</text>
</comment>
<evidence type="ECO:0000313" key="1">
    <source>
        <dbReference type="EMBL" id="PWJ21595.1"/>
    </source>
</evidence>
<evidence type="ECO:0000313" key="2">
    <source>
        <dbReference type="Proteomes" id="UP000245845"/>
    </source>
</evidence>
<sequence>MYLSEYCDVNYEETYNVVFVKWKKFCCKGNYRKPLEHALEVIKQYKCNYVADTRTGFENIPEDTKWVADYFMPKAVEYGCQCIYFIIDEKNSLKEELEGQEKDSDSLIQFKYIFQIEEILN</sequence>
<dbReference type="RefSeq" id="WP_109733630.1">
    <property type="nucleotide sequence ID" value="NZ_QGDL01000019.1"/>
</dbReference>
<dbReference type="AlphaFoldDB" id="A0A2Y9BK26"/>
<dbReference type="EMBL" id="QGDL01000019">
    <property type="protein sequence ID" value="PWJ21595.1"/>
    <property type="molecule type" value="Genomic_DNA"/>
</dbReference>
<dbReference type="OrthoDB" id="2607649at2"/>
<protein>
    <submittedName>
        <fullName evidence="1">Uncharacterized protein</fullName>
    </submittedName>
</protein>
<proteinExistence type="predicted"/>
<feature type="non-terminal residue" evidence="1">
    <location>
        <position position="121"/>
    </location>
</feature>
<accession>A0A2Y9BK26</accession>
<keyword evidence="2" id="KW-1185">Reference proteome</keyword>
<organism evidence="1 2">
    <name type="scientific">Faecalicatena orotica</name>
    <dbReference type="NCBI Taxonomy" id="1544"/>
    <lineage>
        <taxon>Bacteria</taxon>
        <taxon>Bacillati</taxon>
        <taxon>Bacillota</taxon>
        <taxon>Clostridia</taxon>
        <taxon>Lachnospirales</taxon>
        <taxon>Lachnospiraceae</taxon>
        <taxon>Faecalicatena</taxon>
    </lineage>
</organism>
<reference evidence="1 2" key="1">
    <citation type="submission" date="2018-05" db="EMBL/GenBank/DDBJ databases">
        <title>The Hungate 1000. A catalogue of reference genomes from the rumen microbiome.</title>
        <authorList>
            <person name="Kelly W."/>
        </authorList>
    </citation>
    <scope>NUCLEOTIDE SEQUENCE [LARGE SCALE GENOMIC DNA]</scope>
    <source>
        <strain evidence="1 2">NLAE-zl-C242</strain>
    </source>
</reference>
<dbReference type="Proteomes" id="UP000245845">
    <property type="component" value="Unassembled WGS sequence"/>
</dbReference>
<gene>
    <name evidence="1" type="ORF">A8806_11985</name>
</gene>
<name>A0A2Y9BK26_9FIRM</name>